<dbReference type="InterPro" id="IPR018044">
    <property type="entry name" value="Peptidase_S11"/>
</dbReference>
<evidence type="ECO:0000313" key="10">
    <source>
        <dbReference type="EMBL" id="KRN79982.1"/>
    </source>
</evidence>
<dbReference type="OrthoDB" id="9791132at2"/>
<dbReference type="SUPFAM" id="SSF56601">
    <property type="entry name" value="beta-lactamase/transpeptidase-like"/>
    <property type="match status" value="1"/>
</dbReference>
<keyword evidence="10" id="KW-0645">Protease</keyword>
<dbReference type="PANTHER" id="PTHR21581:SF11">
    <property type="entry name" value="D-ALANYL-D-ALANINE CARBOXYPEPTIDASE DACA"/>
    <property type="match status" value="1"/>
</dbReference>
<evidence type="ECO:0000256" key="6">
    <source>
        <dbReference type="ARBA" id="ARBA00023316"/>
    </source>
</evidence>
<evidence type="ECO:0000256" key="1">
    <source>
        <dbReference type="ARBA" id="ARBA00007164"/>
    </source>
</evidence>
<dbReference type="PANTHER" id="PTHR21581">
    <property type="entry name" value="D-ALANYL-D-ALANINE CARBOXYPEPTIDASE"/>
    <property type="match status" value="1"/>
</dbReference>
<protein>
    <submittedName>
        <fullName evidence="10">Serine-type D-Ala-D-Ala carboxypeptidase</fullName>
    </submittedName>
</protein>
<dbReference type="Proteomes" id="UP000051565">
    <property type="component" value="Unassembled WGS sequence"/>
</dbReference>
<evidence type="ECO:0000259" key="9">
    <source>
        <dbReference type="Pfam" id="PF00768"/>
    </source>
</evidence>
<dbReference type="STRING" id="53444.AYR59_00540"/>
<evidence type="ECO:0000313" key="11">
    <source>
        <dbReference type="Proteomes" id="UP000051565"/>
    </source>
</evidence>
<evidence type="ECO:0000256" key="3">
    <source>
        <dbReference type="ARBA" id="ARBA00022801"/>
    </source>
</evidence>
<keyword evidence="2" id="KW-0732">Signal</keyword>
<gene>
    <name evidence="10" type="ORF">IV52_GL000099</name>
</gene>
<dbReference type="GO" id="GO:0009002">
    <property type="term" value="F:serine-type D-Ala-D-Ala carboxypeptidase activity"/>
    <property type="evidence" value="ECO:0007669"/>
    <property type="project" value="InterPro"/>
</dbReference>
<dbReference type="PATRIC" id="fig|1122148.6.peg.105"/>
<evidence type="ECO:0000256" key="7">
    <source>
        <dbReference type="PIRSR" id="PIRSR618044-1"/>
    </source>
</evidence>
<dbReference type="GO" id="GO:0071555">
    <property type="term" value="P:cell wall organization"/>
    <property type="evidence" value="ECO:0007669"/>
    <property type="project" value="UniProtKB-KW"/>
</dbReference>
<comment type="similarity">
    <text evidence="1 8">Belongs to the peptidase S11 family.</text>
</comment>
<evidence type="ECO:0000256" key="4">
    <source>
        <dbReference type="ARBA" id="ARBA00022960"/>
    </source>
</evidence>
<dbReference type="InterPro" id="IPR012338">
    <property type="entry name" value="Beta-lactam/transpept-like"/>
</dbReference>
<keyword evidence="4" id="KW-0133">Cell shape</keyword>
<dbReference type="Pfam" id="PF00768">
    <property type="entry name" value="Peptidase_S11"/>
    <property type="match status" value="1"/>
</dbReference>
<keyword evidence="3" id="KW-0378">Hydrolase</keyword>
<dbReference type="GO" id="GO:0009252">
    <property type="term" value="P:peptidoglycan biosynthetic process"/>
    <property type="evidence" value="ECO:0007669"/>
    <property type="project" value="UniProtKB-KW"/>
</dbReference>
<organism evidence="10 11">
    <name type="scientific">Fructilactobacillus lindneri DSM 20690 = JCM 11027</name>
    <dbReference type="NCBI Taxonomy" id="1122148"/>
    <lineage>
        <taxon>Bacteria</taxon>
        <taxon>Bacillati</taxon>
        <taxon>Bacillota</taxon>
        <taxon>Bacilli</taxon>
        <taxon>Lactobacillales</taxon>
        <taxon>Lactobacillaceae</taxon>
        <taxon>Fructilactobacillus</taxon>
    </lineage>
</organism>
<reference evidence="10 11" key="1">
    <citation type="journal article" date="2015" name="Genome Announc.">
        <title>Expanding the biotechnology potential of lactobacilli through comparative genomics of 213 strains and associated genera.</title>
        <authorList>
            <person name="Sun Z."/>
            <person name="Harris H.M."/>
            <person name="McCann A."/>
            <person name="Guo C."/>
            <person name="Argimon S."/>
            <person name="Zhang W."/>
            <person name="Yang X."/>
            <person name="Jeffery I.B."/>
            <person name="Cooney J.C."/>
            <person name="Kagawa T.F."/>
            <person name="Liu W."/>
            <person name="Song Y."/>
            <person name="Salvetti E."/>
            <person name="Wrobel A."/>
            <person name="Rasinkangas P."/>
            <person name="Parkhill J."/>
            <person name="Rea M.C."/>
            <person name="O'Sullivan O."/>
            <person name="Ritari J."/>
            <person name="Douillard F.P."/>
            <person name="Paul Ross R."/>
            <person name="Yang R."/>
            <person name="Briner A.E."/>
            <person name="Felis G.E."/>
            <person name="de Vos W.M."/>
            <person name="Barrangou R."/>
            <person name="Klaenhammer T.R."/>
            <person name="Caufield P.W."/>
            <person name="Cui Y."/>
            <person name="Zhang H."/>
            <person name="O'Toole P.W."/>
        </authorList>
    </citation>
    <scope>NUCLEOTIDE SEQUENCE [LARGE SCALE GENOMIC DNA]</scope>
    <source>
        <strain evidence="10 11">DSM 20690</strain>
    </source>
</reference>
<dbReference type="EMBL" id="JQBT01000012">
    <property type="protein sequence ID" value="KRN79982.1"/>
    <property type="molecule type" value="Genomic_DNA"/>
</dbReference>
<feature type="domain" description="Peptidase S11 D-alanyl-D-alanine carboxypeptidase A N-terminal" evidence="9">
    <location>
        <begin position="50"/>
        <end position="236"/>
    </location>
</feature>
<comment type="caution">
    <text evidence="10">The sequence shown here is derived from an EMBL/GenBank/DDBJ whole genome shotgun (WGS) entry which is preliminary data.</text>
</comment>
<dbReference type="GO" id="GO:0008360">
    <property type="term" value="P:regulation of cell shape"/>
    <property type="evidence" value="ECO:0007669"/>
    <property type="project" value="UniProtKB-KW"/>
</dbReference>
<proteinExistence type="inferred from homology"/>
<evidence type="ECO:0000256" key="5">
    <source>
        <dbReference type="ARBA" id="ARBA00022984"/>
    </source>
</evidence>
<dbReference type="Gene3D" id="3.40.710.10">
    <property type="entry name" value="DD-peptidase/beta-lactamase superfamily"/>
    <property type="match status" value="1"/>
</dbReference>
<dbReference type="InterPro" id="IPR001967">
    <property type="entry name" value="Peptidase_S11_N"/>
</dbReference>
<dbReference type="AlphaFoldDB" id="A0A0R2JSD2"/>
<feature type="active site" description="Proton acceptor" evidence="7">
    <location>
        <position position="86"/>
    </location>
</feature>
<accession>A0A0R2JSD2</accession>
<keyword evidence="10" id="KW-0121">Carboxypeptidase</keyword>
<evidence type="ECO:0000256" key="2">
    <source>
        <dbReference type="ARBA" id="ARBA00022729"/>
    </source>
</evidence>
<keyword evidence="6" id="KW-0961">Cell wall biogenesis/degradation</keyword>
<feature type="active site" evidence="7">
    <location>
        <position position="147"/>
    </location>
</feature>
<keyword evidence="5" id="KW-0573">Peptidoglycan synthesis</keyword>
<name>A0A0R2JSD2_9LACO</name>
<dbReference type="GO" id="GO:0006508">
    <property type="term" value="P:proteolysis"/>
    <property type="evidence" value="ECO:0007669"/>
    <property type="project" value="InterPro"/>
</dbReference>
<feature type="active site" description="Acyl-ester intermediate" evidence="7">
    <location>
        <position position="83"/>
    </location>
</feature>
<keyword evidence="11" id="KW-1185">Reference proteome</keyword>
<sequence>MKVGKKQLIFPKTLILTVVMTGLILMLSNISVHAQTTTGLVQTHNSVKTPAQTDTAKGEIAIDARTGQIIYQKNAQKKLPIASLSKLMTVYIVIQRIQAHELSWNDKVKISPQVAEISAIPGTTSAGLVSGREYTVRELCDAALIGSASGAAMALGQKISGNSQAFADLMNQTAKKIGIKDATFYNASGLTNCGTHGLKLKNVPEMAVNTMSAKSVAILSKQLLHTDPKILDITKQP</sequence>
<dbReference type="PRINTS" id="PR00725">
    <property type="entry name" value="DADACBPTASE1"/>
</dbReference>
<evidence type="ECO:0000256" key="8">
    <source>
        <dbReference type="RuleBase" id="RU004016"/>
    </source>
</evidence>